<dbReference type="InterPro" id="IPR005119">
    <property type="entry name" value="LysR_subst-bd"/>
</dbReference>
<dbReference type="Pfam" id="PF00126">
    <property type="entry name" value="HTH_1"/>
    <property type="match status" value="1"/>
</dbReference>
<dbReference type="InterPro" id="IPR058163">
    <property type="entry name" value="LysR-type_TF_proteobact-type"/>
</dbReference>
<keyword evidence="4" id="KW-0804">Transcription</keyword>
<comment type="similarity">
    <text evidence="1">Belongs to the LysR transcriptional regulatory family.</text>
</comment>
<dbReference type="GO" id="GO:0006351">
    <property type="term" value="P:DNA-templated transcription"/>
    <property type="evidence" value="ECO:0007669"/>
    <property type="project" value="TreeGrafter"/>
</dbReference>
<keyword evidence="3" id="KW-0238">DNA-binding</keyword>
<dbReference type="SUPFAM" id="SSF46785">
    <property type="entry name" value="Winged helix' DNA-binding domain"/>
    <property type="match status" value="1"/>
</dbReference>
<sequence length="303" mass="33634">MKLPPMNALVCFEAAARHLSITKAAEELFVTASAVSQQVAKLEAITGVRLFIRSPRRLELTTEGRVYLRAIRPAFLQIEEATQRLTEESRQQRISLSCTSGFAVQWLLPRLPEFEAANPGVEIVINTTHRKVDLLSEGVDFVVRHGIGNYPGLVSECLIHDPLWPVCSPQLLSSQDLRISPEQLSGYPLLHDEHRADWALWFEACGIGREQAERGPVFIDSNGVIEAAKAGRGIALVRRTLITEELSDGTLICPLLRPVDSPLAYFLVCDESALLLPVNRRFRDWISTRAAADSHSFQAVCGD</sequence>
<dbReference type="Pfam" id="PF03466">
    <property type="entry name" value="LysR_substrate"/>
    <property type="match status" value="1"/>
</dbReference>
<evidence type="ECO:0000313" key="6">
    <source>
        <dbReference type="EMBL" id="KGD70300.1"/>
    </source>
</evidence>
<protein>
    <submittedName>
        <fullName evidence="6">LysR family transcriptional regulator</fullName>
    </submittedName>
</protein>
<dbReference type="NCBIfam" id="NF008352">
    <property type="entry name" value="PRK11139.1"/>
    <property type="match status" value="1"/>
</dbReference>
<organism evidence="6 7">
    <name type="scientific">Tatumella morbirosei</name>
    <dbReference type="NCBI Taxonomy" id="642227"/>
    <lineage>
        <taxon>Bacteria</taxon>
        <taxon>Pseudomonadati</taxon>
        <taxon>Pseudomonadota</taxon>
        <taxon>Gammaproteobacteria</taxon>
        <taxon>Enterobacterales</taxon>
        <taxon>Erwiniaceae</taxon>
        <taxon>Tatumella</taxon>
    </lineage>
</organism>
<feature type="domain" description="HTH lysR-type" evidence="5">
    <location>
        <begin position="4"/>
        <end position="61"/>
    </location>
</feature>
<dbReference type="Gene3D" id="1.10.10.10">
    <property type="entry name" value="Winged helix-like DNA-binding domain superfamily/Winged helix DNA-binding domain"/>
    <property type="match status" value="1"/>
</dbReference>
<proteinExistence type="inferred from homology"/>
<dbReference type="STRING" id="642227.HA49_20380"/>
<keyword evidence="2" id="KW-0805">Transcription regulation</keyword>
<comment type="caution">
    <text evidence="6">The sequence shown here is derived from an EMBL/GenBank/DDBJ whole genome shotgun (WGS) entry which is preliminary data.</text>
</comment>
<accession>A0A095V671</accession>
<dbReference type="AlphaFoldDB" id="A0A095V671"/>
<evidence type="ECO:0000313" key="7">
    <source>
        <dbReference type="Proteomes" id="UP000029577"/>
    </source>
</evidence>
<evidence type="ECO:0000256" key="1">
    <source>
        <dbReference type="ARBA" id="ARBA00009437"/>
    </source>
</evidence>
<evidence type="ECO:0000259" key="5">
    <source>
        <dbReference type="PROSITE" id="PS50931"/>
    </source>
</evidence>
<dbReference type="PROSITE" id="PS50931">
    <property type="entry name" value="HTH_LYSR"/>
    <property type="match status" value="1"/>
</dbReference>
<dbReference type="CDD" id="cd08432">
    <property type="entry name" value="PBP2_GcdR_TrpI_HvrB_AmpR_like"/>
    <property type="match status" value="1"/>
</dbReference>
<dbReference type="InterPro" id="IPR036388">
    <property type="entry name" value="WH-like_DNA-bd_sf"/>
</dbReference>
<dbReference type="Gene3D" id="3.40.190.10">
    <property type="entry name" value="Periplasmic binding protein-like II"/>
    <property type="match status" value="2"/>
</dbReference>
<evidence type="ECO:0000256" key="4">
    <source>
        <dbReference type="ARBA" id="ARBA00023163"/>
    </source>
</evidence>
<dbReference type="InterPro" id="IPR000847">
    <property type="entry name" value="LysR_HTH_N"/>
</dbReference>
<dbReference type="GO" id="GO:0043565">
    <property type="term" value="F:sequence-specific DNA binding"/>
    <property type="evidence" value="ECO:0007669"/>
    <property type="project" value="TreeGrafter"/>
</dbReference>
<evidence type="ECO:0000256" key="3">
    <source>
        <dbReference type="ARBA" id="ARBA00023125"/>
    </source>
</evidence>
<reference evidence="6" key="1">
    <citation type="submission" date="2014-12" db="EMBL/GenBank/DDBJ databases">
        <title>The draft genome of the Tatumella morbirosei type strain, LMG23360T isolated from pineapple rot.</title>
        <authorList>
            <person name="Smits T.H."/>
            <person name="Palmer M."/>
            <person name="Venter S.N."/>
            <person name="Duffy B."/>
            <person name="Steenkamp E.T."/>
            <person name="Chan W.Y."/>
            <person name="Coutinho T.A."/>
            <person name="Coetzee M.P."/>
            <person name="De Maayer P."/>
        </authorList>
    </citation>
    <scope>NUCLEOTIDE SEQUENCE [LARGE SCALE GENOMIC DNA]</scope>
    <source>
        <strain evidence="6">LMG 23360</strain>
    </source>
</reference>
<dbReference type="Proteomes" id="UP000029577">
    <property type="component" value="Unassembled WGS sequence"/>
</dbReference>
<dbReference type="SUPFAM" id="SSF53850">
    <property type="entry name" value="Periplasmic binding protein-like II"/>
    <property type="match status" value="1"/>
</dbReference>
<keyword evidence="7" id="KW-1185">Reference proteome</keyword>
<dbReference type="PANTHER" id="PTHR30537:SF26">
    <property type="entry name" value="GLYCINE CLEAVAGE SYSTEM TRANSCRIPTIONAL ACTIVATOR"/>
    <property type="match status" value="1"/>
</dbReference>
<gene>
    <name evidence="6" type="ORF">HA49_20380</name>
</gene>
<dbReference type="OrthoDB" id="5526340at2"/>
<name>A0A095V671_9GAMM</name>
<dbReference type="PRINTS" id="PR00039">
    <property type="entry name" value="HTHLYSR"/>
</dbReference>
<dbReference type="EMBL" id="JPKR02000005">
    <property type="protein sequence ID" value="KGD70300.1"/>
    <property type="molecule type" value="Genomic_DNA"/>
</dbReference>
<dbReference type="RefSeq" id="WP_038023618.1">
    <property type="nucleotide sequence ID" value="NZ_JPKR02000005.1"/>
</dbReference>
<dbReference type="PANTHER" id="PTHR30537">
    <property type="entry name" value="HTH-TYPE TRANSCRIPTIONAL REGULATOR"/>
    <property type="match status" value="1"/>
</dbReference>
<dbReference type="FunFam" id="1.10.10.10:FF:000038">
    <property type="entry name" value="Glycine cleavage system transcriptional activator"/>
    <property type="match status" value="1"/>
</dbReference>
<dbReference type="GO" id="GO:0003700">
    <property type="term" value="F:DNA-binding transcription factor activity"/>
    <property type="evidence" value="ECO:0007669"/>
    <property type="project" value="InterPro"/>
</dbReference>
<evidence type="ECO:0000256" key="2">
    <source>
        <dbReference type="ARBA" id="ARBA00023015"/>
    </source>
</evidence>
<dbReference type="eggNOG" id="COG0583">
    <property type="taxonomic scope" value="Bacteria"/>
</dbReference>
<dbReference type="InterPro" id="IPR036390">
    <property type="entry name" value="WH_DNA-bd_sf"/>
</dbReference>